<gene>
    <name evidence="2" type="ORF">PRVXH_002135</name>
</gene>
<evidence type="ECO:0000313" key="2">
    <source>
        <dbReference type="EMBL" id="XCI28185.1"/>
    </source>
</evidence>
<dbReference type="Gene3D" id="3.40.630.30">
    <property type="match status" value="1"/>
</dbReference>
<dbReference type="PROSITE" id="PS51186">
    <property type="entry name" value="GNAT"/>
    <property type="match status" value="1"/>
</dbReference>
<dbReference type="InterPro" id="IPR000182">
    <property type="entry name" value="GNAT_dom"/>
</dbReference>
<protein>
    <submittedName>
        <fullName evidence="2">GNAT family protein</fullName>
        <ecNumber evidence="2">2.-.-.-</ecNumber>
    </submittedName>
</protein>
<dbReference type="PANTHER" id="PTHR43415">
    <property type="entry name" value="SPERMIDINE N(1)-ACETYLTRANSFERASE"/>
    <property type="match status" value="1"/>
</dbReference>
<feature type="domain" description="N-acetyltransferase" evidence="1">
    <location>
        <begin position="10"/>
        <end position="162"/>
    </location>
</feature>
<keyword evidence="2" id="KW-0808">Transferase</keyword>
<dbReference type="AlphaFoldDB" id="A0AAU8HS81"/>
<proteinExistence type="predicted"/>
<reference evidence="2" key="2">
    <citation type="submission" date="2024-06" db="EMBL/GenBank/DDBJ databases">
        <authorList>
            <person name="Petrova K.O."/>
            <person name="Toshchakov S.V."/>
            <person name="Boltjanskaja Y.V."/>
            <person name="Kevbrin V.V."/>
        </authorList>
    </citation>
    <scope>NUCLEOTIDE SEQUENCE</scope>
    <source>
        <strain evidence="2">Z-710</strain>
    </source>
</reference>
<name>A0AAU8HS81_9FIRM</name>
<accession>A0AAU8HS81</accession>
<dbReference type="CDD" id="cd04301">
    <property type="entry name" value="NAT_SF"/>
    <property type="match status" value="1"/>
</dbReference>
<dbReference type="PANTHER" id="PTHR43415:SF3">
    <property type="entry name" value="GNAT-FAMILY ACETYLTRANSFERASE"/>
    <property type="match status" value="1"/>
</dbReference>
<dbReference type="EC" id="2.-.-.-" evidence="2"/>
<dbReference type="SUPFAM" id="SSF55729">
    <property type="entry name" value="Acyl-CoA N-acyltransferases (Nat)"/>
    <property type="match status" value="1"/>
</dbReference>
<organism evidence="2">
    <name type="scientific">Proteinivorax hydrogeniformans</name>
    <dbReference type="NCBI Taxonomy" id="1826727"/>
    <lineage>
        <taxon>Bacteria</taxon>
        <taxon>Bacillati</taxon>
        <taxon>Bacillota</taxon>
        <taxon>Clostridia</taxon>
        <taxon>Eubacteriales</taxon>
        <taxon>Proteinivoracaceae</taxon>
        <taxon>Proteinivorax</taxon>
    </lineage>
</organism>
<dbReference type="Pfam" id="PF00583">
    <property type="entry name" value="Acetyltransf_1"/>
    <property type="match status" value="1"/>
</dbReference>
<reference evidence="2" key="1">
    <citation type="journal article" date="2018" name="Antonie Van Leeuwenhoek">
        <title>Proteinivorax hydrogeniformans sp. nov., an anaerobic, haloalkaliphilic bacterium fermenting proteinaceous compounds with high hydrogen production.</title>
        <authorList>
            <person name="Boltyanskaya Y."/>
            <person name="Detkova E."/>
            <person name="Pimenov N."/>
            <person name="Kevbrin V."/>
        </authorList>
    </citation>
    <scope>NUCLEOTIDE SEQUENCE</scope>
    <source>
        <strain evidence="2">Z-710</strain>
    </source>
</reference>
<dbReference type="GO" id="GO:0016747">
    <property type="term" value="F:acyltransferase activity, transferring groups other than amino-acyl groups"/>
    <property type="evidence" value="ECO:0007669"/>
    <property type="project" value="InterPro"/>
</dbReference>
<dbReference type="RefSeq" id="WP_353892762.1">
    <property type="nucleotide sequence ID" value="NZ_CP159485.1"/>
</dbReference>
<sequence length="171" mass="20151">MLEKICSPLIEFDYTGHLNLSLVMEMEKKNSRFVYVWSKDNHIDTIEDEDKLHLVIKAKSTQEIVGYIIIGGMKSKDKSLELERIVVDKKGKGYGREAIKLIKKLCFDILSYHRLWLDVFDDNEAAIKLYFNEGFVKEGLLRECKKYPEGYRSMLIMSILEHEYYNQNNQE</sequence>
<evidence type="ECO:0000259" key="1">
    <source>
        <dbReference type="PROSITE" id="PS51186"/>
    </source>
</evidence>
<dbReference type="EMBL" id="CP159485">
    <property type="protein sequence ID" value="XCI28185.1"/>
    <property type="molecule type" value="Genomic_DNA"/>
</dbReference>
<dbReference type="InterPro" id="IPR016181">
    <property type="entry name" value="Acyl_CoA_acyltransferase"/>
</dbReference>